<accession>E8WVW7</accession>
<evidence type="ECO:0008006" key="4">
    <source>
        <dbReference type="Google" id="ProtNLM"/>
    </source>
</evidence>
<organism evidence="3">
    <name type="scientific">Granulicella tundricola (strain ATCC BAA-1859 / DSM 23138 / MP5ACTX9)</name>
    <dbReference type="NCBI Taxonomy" id="1198114"/>
    <lineage>
        <taxon>Bacteria</taxon>
        <taxon>Pseudomonadati</taxon>
        <taxon>Acidobacteriota</taxon>
        <taxon>Terriglobia</taxon>
        <taxon>Terriglobales</taxon>
        <taxon>Acidobacteriaceae</taxon>
        <taxon>Granulicella</taxon>
    </lineage>
</organism>
<dbReference type="EMBL" id="CP002480">
    <property type="protein sequence ID" value="ADW70726.1"/>
    <property type="molecule type" value="Genomic_DNA"/>
</dbReference>
<proteinExistence type="predicted"/>
<sequence length="311" mass="34767">MRQLQSSKQRGPAGLLPGLFTGLCRAALPALMLFGLTGCYSIRTHTVGRTVVVTKVLDATLDQLLTQLAKQDDSIQTMNAKVDITASTGGEHEGEVKELPTFSGYIFLRRPGDLRVLMLVPLARSTGLDMVSDGTHFKLNVPYKQLAVIGEDKFTDSSKNGLENLRPYIVRDALLIPTATPDQYVTLTRGSRITPPGPGQKDSIEEPDYDITILSQTKDHVLEQLRVIHFGRITLQPYQQDYYHEGRIVTTVTYDKYQKFGELTFPQSILITQPTNELKLKIDITKLTLNQKLDDEQFVLQFPEGAKVKTM</sequence>
<dbReference type="SUPFAM" id="SSF89392">
    <property type="entry name" value="Prokaryotic lipoproteins and lipoprotein localization factors"/>
    <property type="match status" value="1"/>
</dbReference>
<dbReference type="AlphaFoldDB" id="E8WVW7"/>
<dbReference type="Proteomes" id="UP000000343">
    <property type="component" value="Chromosome"/>
</dbReference>
<reference evidence="3" key="1">
    <citation type="submission" date="2011-01" db="EMBL/GenBank/DDBJ databases">
        <title>Complete sequence of chromosome of Acidobacterium sp. MP5ACTX9.</title>
        <authorList>
            <consortium name="US DOE Joint Genome Institute"/>
            <person name="Lucas S."/>
            <person name="Copeland A."/>
            <person name="Lapidus A."/>
            <person name="Cheng J.-F."/>
            <person name="Goodwin L."/>
            <person name="Pitluck S."/>
            <person name="Teshima H."/>
            <person name="Detter J.C."/>
            <person name="Han C."/>
            <person name="Tapia R."/>
            <person name="Land M."/>
            <person name="Hauser L."/>
            <person name="Kyrpides N."/>
            <person name="Ivanova N."/>
            <person name="Ovchinnikova G."/>
            <person name="Pagani I."/>
            <person name="Rawat S.R."/>
            <person name="Mannisto M."/>
            <person name="Haggblom M.M."/>
            <person name="Woyke T."/>
        </authorList>
    </citation>
    <scope>NUCLEOTIDE SEQUENCE [LARGE SCALE GENOMIC DNA]</scope>
    <source>
        <strain evidence="3">MP5ACTX9</strain>
    </source>
</reference>
<dbReference type="OrthoDB" id="118204at2"/>
<protein>
    <recommendedName>
        <fullName evidence="4">Lipoprotein</fullName>
    </recommendedName>
</protein>
<evidence type="ECO:0000313" key="3">
    <source>
        <dbReference type="Proteomes" id="UP000000343"/>
    </source>
</evidence>
<dbReference type="eggNOG" id="COG2834">
    <property type="taxonomic scope" value="Bacteria"/>
</dbReference>
<dbReference type="PaxDb" id="1198114-AciX9_3725"/>
<dbReference type="KEGG" id="acm:AciX9_3725"/>
<dbReference type="Gene3D" id="2.50.20.10">
    <property type="entry name" value="Lipoprotein localisation LolA/LolB/LppX"/>
    <property type="match status" value="1"/>
</dbReference>
<dbReference type="HOGENOM" id="CLU_933048_0_0_0"/>
<name>E8WVW7_GRATM</name>
<keyword evidence="1" id="KW-0732">Signal</keyword>
<evidence type="ECO:0000256" key="1">
    <source>
        <dbReference type="ARBA" id="ARBA00022729"/>
    </source>
</evidence>
<dbReference type="InterPro" id="IPR029046">
    <property type="entry name" value="LolA/LolB/LppX"/>
</dbReference>
<evidence type="ECO:0000313" key="2">
    <source>
        <dbReference type="EMBL" id="ADW70726.1"/>
    </source>
</evidence>
<gene>
    <name evidence="2" type="ordered locus">AciX9_3725</name>
</gene>
<keyword evidence="3" id="KW-1185">Reference proteome</keyword>